<evidence type="ECO:0000256" key="1">
    <source>
        <dbReference type="SAM" id="MobiDB-lite"/>
    </source>
</evidence>
<feature type="compositionally biased region" description="Basic and acidic residues" evidence="1">
    <location>
        <begin position="1"/>
        <end position="13"/>
    </location>
</feature>
<dbReference type="Proteomes" id="UP001500604">
    <property type="component" value="Unassembled WGS sequence"/>
</dbReference>
<name>A0ABP8V6J2_9GAMM</name>
<feature type="region of interest" description="Disordered" evidence="1">
    <location>
        <begin position="1"/>
        <end position="49"/>
    </location>
</feature>
<proteinExistence type="predicted"/>
<gene>
    <name evidence="2" type="ORF">GCM10023116_33660</name>
</gene>
<accession>A0ABP8V6J2</accession>
<dbReference type="RefSeq" id="WP_345197392.1">
    <property type="nucleotide sequence ID" value="NZ_BAABFL010000436.1"/>
</dbReference>
<dbReference type="EMBL" id="BAABFL010000436">
    <property type="protein sequence ID" value="GAA4651083.1"/>
    <property type="molecule type" value="Genomic_DNA"/>
</dbReference>
<evidence type="ECO:0000313" key="2">
    <source>
        <dbReference type="EMBL" id="GAA4651083.1"/>
    </source>
</evidence>
<reference evidence="3" key="1">
    <citation type="journal article" date="2019" name="Int. J. Syst. Evol. Microbiol.">
        <title>The Global Catalogue of Microorganisms (GCM) 10K type strain sequencing project: providing services to taxonomists for standard genome sequencing and annotation.</title>
        <authorList>
            <consortium name="The Broad Institute Genomics Platform"/>
            <consortium name="The Broad Institute Genome Sequencing Center for Infectious Disease"/>
            <person name="Wu L."/>
            <person name="Ma J."/>
        </authorList>
    </citation>
    <scope>NUCLEOTIDE SEQUENCE [LARGE SCALE GENOMIC DNA]</scope>
    <source>
        <strain evidence="3">JCM 17805</strain>
    </source>
</reference>
<sequence length="49" mass="5226">MQHGHGEGHDNDNLHGGGGLQQDNKYGYPDEAEAETGGSLECGCAERRQ</sequence>
<organism evidence="2 3">
    <name type="scientific">Kistimonas scapharcae</name>
    <dbReference type="NCBI Taxonomy" id="1036133"/>
    <lineage>
        <taxon>Bacteria</taxon>
        <taxon>Pseudomonadati</taxon>
        <taxon>Pseudomonadota</taxon>
        <taxon>Gammaproteobacteria</taxon>
        <taxon>Oceanospirillales</taxon>
        <taxon>Endozoicomonadaceae</taxon>
        <taxon>Kistimonas</taxon>
    </lineage>
</organism>
<comment type="caution">
    <text evidence="2">The sequence shown here is derived from an EMBL/GenBank/DDBJ whole genome shotgun (WGS) entry which is preliminary data.</text>
</comment>
<protein>
    <submittedName>
        <fullName evidence="2">Uncharacterized protein</fullName>
    </submittedName>
</protein>
<keyword evidence="3" id="KW-1185">Reference proteome</keyword>
<evidence type="ECO:0000313" key="3">
    <source>
        <dbReference type="Proteomes" id="UP001500604"/>
    </source>
</evidence>